<dbReference type="Pfam" id="PF14019">
    <property type="entry name" value="DUF4235"/>
    <property type="match status" value="1"/>
</dbReference>
<keyword evidence="3" id="KW-1185">Reference proteome</keyword>
<keyword evidence="1" id="KW-0812">Transmembrane</keyword>
<evidence type="ECO:0008006" key="4">
    <source>
        <dbReference type="Google" id="ProtNLM"/>
    </source>
</evidence>
<dbReference type="RefSeq" id="WP_245788024.1">
    <property type="nucleotide sequence ID" value="NZ_FQZG01000089.1"/>
</dbReference>
<sequence length="110" mass="11877">MEIGKAQAVKGNGMAATEKLMWKVYAGLIGAATTIAAQKLVTRLWEAGTGDTPPDPNDPDTPITQALIWAVASGLGVGVSQLMVNRLMQNRWRHNFDHAAPGRLRNKLDL</sequence>
<dbReference type="Proteomes" id="UP000184512">
    <property type="component" value="Unassembled WGS sequence"/>
</dbReference>
<dbReference type="AlphaFoldDB" id="A0A1M6MJ75"/>
<dbReference type="STRING" id="1123357.SAMN02745244_03369"/>
<evidence type="ECO:0000313" key="2">
    <source>
        <dbReference type="EMBL" id="SHJ83420.1"/>
    </source>
</evidence>
<name>A0A1M6MJ75_9ACTN</name>
<organism evidence="2 3">
    <name type="scientific">Tessaracoccus bendigoensis DSM 12906</name>
    <dbReference type="NCBI Taxonomy" id="1123357"/>
    <lineage>
        <taxon>Bacteria</taxon>
        <taxon>Bacillati</taxon>
        <taxon>Actinomycetota</taxon>
        <taxon>Actinomycetes</taxon>
        <taxon>Propionibacteriales</taxon>
        <taxon>Propionibacteriaceae</taxon>
        <taxon>Tessaracoccus</taxon>
    </lineage>
</organism>
<evidence type="ECO:0000313" key="3">
    <source>
        <dbReference type="Proteomes" id="UP000184512"/>
    </source>
</evidence>
<protein>
    <recommendedName>
        <fullName evidence="4">DUF4235 domain-containing protein</fullName>
    </recommendedName>
</protein>
<evidence type="ECO:0000256" key="1">
    <source>
        <dbReference type="SAM" id="Phobius"/>
    </source>
</evidence>
<keyword evidence="1" id="KW-1133">Transmembrane helix</keyword>
<accession>A0A1M6MJ75</accession>
<dbReference type="InterPro" id="IPR025329">
    <property type="entry name" value="DUF4235"/>
</dbReference>
<gene>
    <name evidence="2" type="ORF">SAMN02745244_03369</name>
</gene>
<feature type="transmembrane region" description="Helical" evidence="1">
    <location>
        <begin position="66"/>
        <end position="84"/>
    </location>
</feature>
<feature type="transmembrane region" description="Helical" evidence="1">
    <location>
        <begin position="20"/>
        <end position="37"/>
    </location>
</feature>
<reference evidence="2 3" key="1">
    <citation type="submission" date="2016-11" db="EMBL/GenBank/DDBJ databases">
        <authorList>
            <person name="Jaros S."/>
            <person name="Januszkiewicz K."/>
            <person name="Wedrychowicz H."/>
        </authorList>
    </citation>
    <scope>NUCLEOTIDE SEQUENCE [LARGE SCALE GENOMIC DNA]</scope>
    <source>
        <strain evidence="2 3">DSM 12906</strain>
    </source>
</reference>
<dbReference type="EMBL" id="FQZG01000089">
    <property type="protein sequence ID" value="SHJ83420.1"/>
    <property type="molecule type" value="Genomic_DNA"/>
</dbReference>
<proteinExistence type="predicted"/>
<keyword evidence="1" id="KW-0472">Membrane</keyword>